<dbReference type="PANTHER" id="PTHR47957:SF3">
    <property type="entry name" value="ATP-DEPENDENT HELICASE HRQ1"/>
    <property type="match status" value="1"/>
</dbReference>
<keyword evidence="2" id="KW-0067">ATP-binding</keyword>
<dbReference type="GO" id="GO:0003676">
    <property type="term" value="F:nucleic acid binding"/>
    <property type="evidence" value="ECO:0007669"/>
    <property type="project" value="InterPro"/>
</dbReference>
<dbReference type="PROSITE" id="PS51194">
    <property type="entry name" value="HELICASE_CTER"/>
    <property type="match status" value="1"/>
</dbReference>
<dbReference type="Proteomes" id="UP000727993">
    <property type="component" value="Unassembled WGS sequence"/>
</dbReference>
<dbReference type="InterPro" id="IPR011545">
    <property type="entry name" value="DEAD/DEAH_box_helicase_dom"/>
</dbReference>
<dbReference type="GO" id="GO:0006289">
    <property type="term" value="P:nucleotide-excision repair"/>
    <property type="evidence" value="ECO:0007669"/>
    <property type="project" value="TreeGrafter"/>
</dbReference>
<feature type="domain" description="Helicase ATP-binding" evidence="3">
    <location>
        <begin position="88"/>
        <end position="288"/>
    </location>
</feature>
<protein>
    <submittedName>
        <fullName evidence="5">DEAD/DEAH box helicase</fullName>
    </submittedName>
</protein>
<dbReference type="InterPro" id="IPR018973">
    <property type="entry name" value="MZB"/>
</dbReference>
<feature type="domain" description="Helicase C-terminal" evidence="4">
    <location>
        <begin position="947"/>
        <end position="1109"/>
    </location>
</feature>
<keyword evidence="5" id="KW-0347">Helicase</keyword>
<organism evidence="5 6">
    <name type="scientific">Candidatus Neomicrothrix subdominans</name>
    <dbReference type="NCBI Taxonomy" id="2954438"/>
    <lineage>
        <taxon>Bacteria</taxon>
        <taxon>Bacillati</taxon>
        <taxon>Actinomycetota</taxon>
        <taxon>Acidimicrobiia</taxon>
        <taxon>Acidimicrobiales</taxon>
        <taxon>Microthrixaceae</taxon>
        <taxon>Candidatus Neomicrothrix</taxon>
    </lineage>
</organism>
<keyword evidence="1" id="KW-0547">Nucleotide-binding</keyword>
<dbReference type="PROSITE" id="PS51192">
    <property type="entry name" value="HELICASE_ATP_BIND_1"/>
    <property type="match status" value="1"/>
</dbReference>
<dbReference type="Pfam" id="PF09369">
    <property type="entry name" value="MZB"/>
    <property type="match status" value="1"/>
</dbReference>
<dbReference type="InterPro" id="IPR014001">
    <property type="entry name" value="Helicase_ATP-bd"/>
</dbReference>
<dbReference type="InterPro" id="IPR001650">
    <property type="entry name" value="Helicase_C-like"/>
</dbReference>
<dbReference type="InterPro" id="IPR027417">
    <property type="entry name" value="P-loop_NTPase"/>
</dbReference>
<comment type="caution">
    <text evidence="5">The sequence shown here is derived from an EMBL/GenBank/DDBJ whole genome shotgun (WGS) entry which is preliminary data.</text>
</comment>
<evidence type="ECO:0000259" key="4">
    <source>
        <dbReference type="PROSITE" id="PS51194"/>
    </source>
</evidence>
<evidence type="ECO:0000259" key="3">
    <source>
        <dbReference type="PROSITE" id="PS51192"/>
    </source>
</evidence>
<dbReference type="SUPFAM" id="SSF52540">
    <property type="entry name" value="P-loop containing nucleoside triphosphate hydrolases"/>
    <property type="match status" value="2"/>
</dbReference>
<name>A0A936NAX7_9ACTN</name>
<dbReference type="GO" id="GO:0043138">
    <property type="term" value="F:3'-5' DNA helicase activity"/>
    <property type="evidence" value="ECO:0007669"/>
    <property type="project" value="TreeGrafter"/>
</dbReference>
<dbReference type="Pfam" id="PF00271">
    <property type="entry name" value="Helicase_C"/>
    <property type="match status" value="1"/>
</dbReference>
<dbReference type="EMBL" id="JADJZA010000001">
    <property type="protein sequence ID" value="MBK9295746.1"/>
    <property type="molecule type" value="Genomic_DNA"/>
</dbReference>
<proteinExistence type="predicted"/>
<accession>A0A936NAX7</accession>
<evidence type="ECO:0000313" key="6">
    <source>
        <dbReference type="Proteomes" id="UP000727993"/>
    </source>
</evidence>
<dbReference type="SMART" id="SM00487">
    <property type="entry name" value="DEXDc"/>
    <property type="match status" value="1"/>
</dbReference>
<evidence type="ECO:0000313" key="5">
    <source>
        <dbReference type="EMBL" id="MBK9295746.1"/>
    </source>
</evidence>
<dbReference type="Gene3D" id="3.40.50.300">
    <property type="entry name" value="P-loop containing nucleotide triphosphate hydrolases"/>
    <property type="match status" value="2"/>
</dbReference>
<keyword evidence="5" id="KW-0378">Hydrolase</keyword>
<evidence type="ECO:0000256" key="1">
    <source>
        <dbReference type="ARBA" id="ARBA00022741"/>
    </source>
</evidence>
<dbReference type="Pfam" id="PF00270">
    <property type="entry name" value="DEAD"/>
    <property type="match status" value="1"/>
</dbReference>
<dbReference type="SMART" id="SM00490">
    <property type="entry name" value="HELICc"/>
    <property type="match status" value="1"/>
</dbReference>
<dbReference type="PANTHER" id="PTHR47957">
    <property type="entry name" value="ATP-DEPENDENT HELICASE HRQ1"/>
    <property type="match status" value="1"/>
</dbReference>
<reference evidence="5 6" key="1">
    <citation type="submission" date="2020-10" db="EMBL/GenBank/DDBJ databases">
        <title>Connecting structure to function with the recovery of over 1000 high-quality activated sludge metagenome-assembled genomes encoding full-length rRNA genes using long-read sequencing.</title>
        <authorList>
            <person name="Singleton C.M."/>
            <person name="Petriglieri F."/>
            <person name="Kristensen J.M."/>
            <person name="Kirkegaard R.H."/>
            <person name="Michaelsen T.Y."/>
            <person name="Andersen M.H."/>
            <person name="Karst S.M."/>
            <person name="Dueholm M.S."/>
            <person name="Nielsen P.H."/>
            <person name="Albertsen M."/>
        </authorList>
    </citation>
    <scope>NUCLEOTIDE SEQUENCE [LARGE SCALE GENOMIC DNA]</scope>
    <source>
        <strain evidence="5">Lyne_18-Q3-R50-59_MAXAC.006</strain>
    </source>
</reference>
<dbReference type="GO" id="GO:0005524">
    <property type="term" value="F:ATP binding"/>
    <property type="evidence" value="ECO:0007669"/>
    <property type="project" value="UniProtKB-KW"/>
</dbReference>
<evidence type="ECO:0000256" key="2">
    <source>
        <dbReference type="ARBA" id="ARBA00022840"/>
    </source>
</evidence>
<dbReference type="GO" id="GO:0036297">
    <property type="term" value="P:interstrand cross-link repair"/>
    <property type="evidence" value="ECO:0007669"/>
    <property type="project" value="TreeGrafter"/>
</dbReference>
<sequence>MIPSLVARELRGSIVEYLATTFALSEDEAYKTLTEFLLDEVDGIFRGPYLRVRLPFVEAPDDSDLGLAWAPPGFRPYLHQLLAWQRLSGRGRTPKPTLITTGTGSGKSEGFLIPAIDHAISARGRGQRGIKALVLYPMNALVTDQERRIAALLTDPEAQAAGVRGGVWIGDDGSIRPRRAMDGSHLISDPAELQADPPDILLTNYKMLDRLLTNWTRQRLWAANTRPTDDDSWEQPLKYLVLDEFHTYDGAQGTDVAMLLRRLGYRLNTATTASPLTGVGCVGTSATLGSSPTAAADMCSFASRVFGVRFDASSIIGEQRRTVAEVCGDIDFGMPVPSPEDLIALDPLDLDALAEAFTGEGFDDAKSVGDRLLRHRVTASLLRVAADRPRRWPDAVAGVAQQIPEWGEALTRDVDAVEEGLERFVALVSQAKGRTSTGGIRPLFSVEVQLWIREVTRLKRLVSGTPGFRWADSPPNDHDDATHELPSVYCTSCGRSGWLGVVNRAGGQGAAAIERLVYDHDTDPYLVSVRDRERTRTMLRANAPEPDVLWLDPASGQVHKGDDDKATRIPVLVAGMTGEESTEESRDEAAKRQQCPSCGTRDAIRFLGSRVTTLASVSITQMFGSDYVADDERKLLAFTDSVQDASHRAAFFSGRTHRFNLRATLSGALQSKGRVPLQRVAEVVLTKADQGDRPLDDVFALVPPDLLWEGWLAASWESPGTNAAQEARDGLAERLGFDAILEAGVRSRLGRTLETTGTAIAEVLITDDEWTNLVQFATEAVQANTGLLLTDAVTIQTWIHGVIERLRLRGGIFHPFLDRYVAENGNRWRIWGGGDRLAPKFPKGITAPAFYSSAKSDEFDPVTGPQSWLRLWSKKVLGIEGAAADQALRDLLHLLTEQEILGARTSTKGTVWGLPADRIEFVDIAPSVDGFPRTELRCELCAHRHYATPERFDDWNGRPCLRLRCTGTYKPASTLPTNYYRHLYRSGQIRRVVAAEHTGMLTRQRRELIETGFKDGGTPDAPNVLAATPTLEMGIDIGDLSAVMLTAVPPTQSSYIQRVGRAGRKTGNAFVTTFAEGDPRSLYFLHDPELMIAGDITAPSCYLDAIEILRRQYLAFLLDRAAEGADGLIPSAGQMPRTIGQIASSGLQPGGWLAEILEAGRARDLVTRFVGLFGQHLDASVSTRLASWASVDMRPHVERVIDRWWVHIKTLTNQRDRLREREKPLVALENPTDEDKDTLGRVVAELRYTASRIIRAKSQDTLGALESLGLLPNYTLFDDTVTLEVNLWGPNDGYDPGDEQSKRFTSRAEEYTRPASIAIRELAPGNYFYVDAHRVRIDSVDNGTESEPAHATWRFCPSCAWASADVSTTVVTCPRCGSNGVADQGAMLTVLPMRVVSSTERETSARVGDDSEDREKEWHEVLTSVDIAPDDITAAHLHAKIVFGVEAARAARIRYLNLGPHGSRSGQSRQVRIDGYDAPVSLFTVCRHCGGVYGIRGDTRDPEDSNHHRTWCKVRSGARKEQWDSLVLAHELVTEAVRILLPVAEFEAIERVLSFKAALLLGLRDSFGGDPSHLRVIQTDFPAPGGEPDDRNRFVLVHDTVPGGTGYLPRLADPERLREILTRAVELISTCECQTRGQPGCHRCLFTAVGRHEIPLVSRDVALQLLDEILTGWDLKPAEDGTITGVNLSNVRQSELERMFKALLHRWSTDGPARVTARPDPDHASLARFDVRFQDGPHWELREQVNLAAHGTKPDFYATRVDATGSAPVAIYLDGWEFHGSDPDQVDKDSTRRASVRAGGTRVWALTWHDVKATLTAVSQGLTVGSATPLPNPVLHSSAQGAKQAFGASHPAFSAHSLGAFDQLVHYLAHPDDQAWRALALTTSLAPGNGHTLPVDDIGRAVDELAFGDVVQPSDHETGIAAVTWTSQSGQHGGSILERGRAQILTAIVSHDTSIEPDKARWTDWLHLGNILQFLDENAVITTTRTYSHTESASTGPVPSTQFSSSDEDLLADVFDAAAIVLAEHAIDAGWSDFEVAFPAGDADDTPIEVAWPASKVGILPSNVARPTTLLEWDLRSPAGWTQESLVETLEQGVR</sequence>
<gene>
    <name evidence="5" type="ORF">IPN02_02480</name>
</gene>